<dbReference type="SMART" id="SM00636">
    <property type="entry name" value="Glyco_18"/>
    <property type="match status" value="1"/>
</dbReference>
<dbReference type="AlphaFoldDB" id="B7QC90"/>
<accession>B7QC90</accession>
<evidence type="ECO:0000256" key="1">
    <source>
        <dbReference type="SAM" id="Phobius"/>
    </source>
</evidence>
<dbReference type="InterPro" id="IPR011583">
    <property type="entry name" value="Chitinase_II/V-like_cat"/>
</dbReference>
<dbReference type="GO" id="GO:0008061">
    <property type="term" value="F:chitin binding"/>
    <property type="evidence" value="ECO:0007669"/>
    <property type="project" value="InterPro"/>
</dbReference>
<dbReference type="OrthoDB" id="6483139at2759"/>
<sequence>MPLSEEHLLRRHSRFRVNVDDNLLKNSLLYICGSCLLLVIVFLAMLPGPLVNYMRRVSFLRSVVKMDRSLGKVLVYVDALHGDHGQHHLVQWIGGGETAAMQFARNLIKWLLGNRLNGLMLEGVFPAPARDRSVVIKLLKKMYTLFKQAQLLLVIVAPDYVILEHPLAFGKRLSPYLHYLVVRNHDHRFGKAVNSLDALQKRLQDSRDVLSATLNVAMAAGMPSKQACTLFRSSTVSDNGRLLASMTLDGISFSVEGKEARPGKPRPVTNEFGVMAYFEVCVLVRNSSWTRMPSRGFGNPMAYRDMEGVVYEDPESARHKVDVAKSSSLGGLVLWDVTSDDYRGDCGAVNPITTTVVNTLRDWVGPGASSTSSAFVFLRPSSPANDSLRAP</sequence>
<evidence type="ECO:0000313" key="5">
    <source>
        <dbReference type="Proteomes" id="UP000001555"/>
    </source>
</evidence>
<dbReference type="Gene3D" id="3.10.50.10">
    <property type="match status" value="1"/>
</dbReference>
<keyword evidence="1" id="KW-0472">Membrane</keyword>
<reference evidence="4" key="2">
    <citation type="submission" date="2020-05" db="UniProtKB">
        <authorList>
            <consortium name="EnsemblMetazoa"/>
        </authorList>
    </citation>
    <scope>IDENTIFICATION</scope>
    <source>
        <strain evidence="4">wikel</strain>
    </source>
</reference>
<evidence type="ECO:0000259" key="2">
    <source>
        <dbReference type="SMART" id="SM00636"/>
    </source>
</evidence>
<dbReference type="EMBL" id="ABJB010720654">
    <property type="status" value="NOT_ANNOTATED_CDS"/>
    <property type="molecule type" value="Genomic_DNA"/>
</dbReference>
<evidence type="ECO:0000313" key="4">
    <source>
        <dbReference type="EnsemblMetazoa" id="ISCW013004-PA"/>
    </source>
</evidence>
<protein>
    <submittedName>
        <fullName evidence="3 4">Chitinase, putative</fullName>
    </submittedName>
</protein>
<proteinExistence type="predicted"/>
<dbReference type="InterPro" id="IPR001223">
    <property type="entry name" value="Glyco_hydro18_cat"/>
</dbReference>
<dbReference type="EMBL" id="ABJB010420384">
    <property type="status" value="NOT_ANNOTATED_CDS"/>
    <property type="molecule type" value="Genomic_DNA"/>
</dbReference>
<dbReference type="STRING" id="6945.B7QC90"/>
<feature type="domain" description="Chitinase II/V-like catalytic" evidence="2">
    <location>
        <begin position="10"/>
        <end position="340"/>
    </location>
</feature>
<dbReference type="PANTHER" id="PTHR11177:SF317">
    <property type="entry name" value="CHITINASE 12-RELATED"/>
    <property type="match status" value="1"/>
</dbReference>
<dbReference type="VEuPathDB" id="VectorBase:ISCW013004"/>
<feature type="transmembrane region" description="Helical" evidence="1">
    <location>
        <begin position="28"/>
        <end position="51"/>
    </location>
</feature>
<dbReference type="VEuPathDB" id="VectorBase:ISCP_024526"/>
<dbReference type="SUPFAM" id="SSF51445">
    <property type="entry name" value="(Trans)glycosidases"/>
    <property type="match status" value="1"/>
</dbReference>
<evidence type="ECO:0000313" key="3">
    <source>
        <dbReference type="EMBL" id="EEC16462.1"/>
    </source>
</evidence>
<dbReference type="Pfam" id="PF00704">
    <property type="entry name" value="Glyco_hydro_18"/>
    <property type="match status" value="1"/>
</dbReference>
<dbReference type="GO" id="GO:0005576">
    <property type="term" value="C:extracellular region"/>
    <property type="evidence" value="ECO:0000318"/>
    <property type="project" value="GO_Central"/>
</dbReference>
<gene>
    <name evidence="3" type="ORF">IscW_ISCW013004</name>
</gene>
<dbReference type="InterPro" id="IPR029070">
    <property type="entry name" value="Chitinase_insertion_sf"/>
</dbReference>
<dbReference type="VEuPathDB" id="VectorBase:ISCI013004"/>
<keyword evidence="5" id="KW-1185">Reference proteome</keyword>
<dbReference type="PaxDb" id="6945-B7QC90"/>
<reference evidence="3 5" key="1">
    <citation type="submission" date="2008-03" db="EMBL/GenBank/DDBJ databases">
        <title>Annotation of Ixodes scapularis.</title>
        <authorList>
            <consortium name="Ixodes scapularis Genome Project Consortium"/>
            <person name="Caler E."/>
            <person name="Hannick L.I."/>
            <person name="Bidwell S."/>
            <person name="Joardar V."/>
            <person name="Thiagarajan M."/>
            <person name="Amedeo P."/>
            <person name="Galinsky K.J."/>
            <person name="Schobel S."/>
            <person name="Inman J."/>
            <person name="Hostetler J."/>
            <person name="Miller J."/>
            <person name="Hammond M."/>
            <person name="Megy K."/>
            <person name="Lawson D."/>
            <person name="Kodira C."/>
            <person name="Sutton G."/>
            <person name="Meyer J."/>
            <person name="Hill C.A."/>
            <person name="Birren B."/>
            <person name="Nene V."/>
            <person name="Collins F."/>
            <person name="Alarcon-Chaidez F."/>
            <person name="Wikel S."/>
            <person name="Strausberg R."/>
        </authorList>
    </citation>
    <scope>NUCLEOTIDE SEQUENCE [LARGE SCALE GENOMIC DNA]</scope>
    <source>
        <strain evidence="5">Wikel</strain>
        <strain evidence="3">Wikel colony</strain>
    </source>
</reference>
<dbReference type="FunFam" id="3.10.50.10:FF:000008">
    <property type="entry name" value="Chitinase 11"/>
    <property type="match status" value="1"/>
</dbReference>
<name>B7QC90_IXOSC</name>
<dbReference type="GO" id="GO:0004568">
    <property type="term" value="F:chitinase activity"/>
    <property type="evidence" value="ECO:0000318"/>
    <property type="project" value="GO_Central"/>
</dbReference>
<dbReference type="PANTHER" id="PTHR11177">
    <property type="entry name" value="CHITINASE"/>
    <property type="match status" value="1"/>
</dbReference>
<dbReference type="EMBL" id="ABJB010294296">
    <property type="status" value="NOT_ANNOTATED_CDS"/>
    <property type="molecule type" value="Genomic_DNA"/>
</dbReference>
<organism>
    <name type="scientific">Ixodes scapularis</name>
    <name type="common">Black-legged tick</name>
    <name type="synonym">Deer tick</name>
    <dbReference type="NCBI Taxonomy" id="6945"/>
    <lineage>
        <taxon>Eukaryota</taxon>
        <taxon>Metazoa</taxon>
        <taxon>Ecdysozoa</taxon>
        <taxon>Arthropoda</taxon>
        <taxon>Chelicerata</taxon>
        <taxon>Arachnida</taxon>
        <taxon>Acari</taxon>
        <taxon>Parasitiformes</taxon>
        <taxon>Ixodida</taxon>
        <taxon>Ixodoidea</taxon>
        <taxon>Ixodidae</taxon>
        <taxon>Ixodinae</taxon>
        <taxon>Ixodes</taxon>
    </lineage>
</organism>
<dbReference type="EMBL" id="ABJB010015584">
    <property type="status" value="NOT_ANNOTATED_CDS"/>
    <property type="molecule type" value="Genomic_DNA"/>
</dbReference>
<dbReference type="InParanoid" id="B7QC90"/>
<dbReference type="EMBL" id="DS905616">
    <property type="protein sequence ID" value="EEC16462.1"/>
    <property type="molecule type" value="Genomic_DNA"/>
</dbReference>
<keyword evidence="1" id="KW-0812">Transmembrane</keyword>
<dbReference type="Gene3D" id="3.20.20.80">
    <property type="entry name" value="Glycosidases"/>
    <property type="match status" value="1"/>
</dbReference>
<dbReference type="GO" id="GO:0005975">
    <property type="term" value="P:carbohydrate metabolic process"/>
    <property type="evidence" value="ECO:0007669"/>
    <property type="project" value="InterPro"/>
</dbReference>
<dbReference type="InterPro" id="IPR050314">
    <property type="entry name" value="Glycosyl_Hydrlase_18"/>
</dbReference>
<dbReference type="GO" id="GO:0006032">
    <property type="term" value="P:chitin catabolic process"/>
    <property type="evidence" value="ECO:0000318"/>
    <property type="project" value="GO_Central"/>
</dbReference>
<dbReference type="Proteomes" id="UP000001555">
    <property type="component" value="Unassembled WGS sequence"/>
</dbReference>
<keyword evidence="1" id="KW-1133">Transmembrane helix</keyword>
<dbReference type="HOGENOM" id="CLU_706536_0_0_1"/>
<dbReference type="EnsemblMetazoa" id="ISCW013004-RA">
    <property type="protein sequence ID" value="ISCW013004-PA"/>
    <property type="gene ID" value="ISCW013004"/>
</dbReference>
<dbReference type="InterPro" id="IPR017853">
    <property type="entry name" value="GH"/>
</dbReference>
<dbReference type="SUPFAM" id="SSF54556">
    <property type="entry name" value="Chitinase insertion domain"/>
    <property type="match status" value="1"/>
</dbReference>
<dbReference type="EMBL" id="ABJB010556594">
    <property type="status" value="NOT_ANNOTATED_CDS"/>
    <property type="molecule type" value="Genomic_DNA"/>
</dbReference>